<gene>
    <name evidence="10" type="ORF">PCOR1329_LOCUS13250</name>
</gene>
<evidence type="ECO:0000313" key="11">
    <source>
        <dbReference type="Proteomes" id="UP001189429"/>
    </source>
</evidence>
<reference evidence="10" key="1">
    <citation type="submission" date="2023-10" db="EMBL/GenBank/DDBJ databases">
        <authorList>
            <person name="Chen Y."/>
            <person name="Shah S."/>
            <person name="Dougan E. K."/>
            <person name="Thang M."/>
            <person name="Chan C."/>
        </authorList>
    </citation>
    <scope>NUCLEOTIDE SEQUENCE [LARGE SCALE GENOMIC DNA]</scope>
</reference>
<feature type="domain" description="Tryptophan synthase beta chain-like PALP" evidence="9">
    <location>
        <begin position="45"/>
        <end position="322"/>
    </location>
</feature>
<dbReference type="SUPFAM" id="SSF53686">
    <property type="entry name" value="Tryptophan synthase beta subunit-like PLP-dependent enzymes"/>
    <property type="match status" value="1"/>
</dbReference>
<evidence type="ECO:0000313" key="10">
    <source>
        <dbReference type="EMBL" id="CAK0807347.1"/>
    </source>
</evidence>
<dbReference type="InterPro" id="IPR001926">
    <property type="entry name" value="TrpB-like_PALP"/>
</dbReference>
<keyword evidence="6" id="KW-0460">Magnesium</keyword>
<sequence>PLLLATRAAGGTMASGAVSRAAVEEAAGRIAAYVHRTRVFTCEQISRRASEASGSPRRLFLKAEHEQKVGAFKIRGAINAICQSSADYIVTQSSGNHAQAIALGCKLLGKKAIVVMPEDSPAVKVDAVRESYGAEVRFCAPSQEAREAMSAEIVAALRKEHGAEKCEEIHPNQDSDVRVINGQGTVAVELLEQQPGLDAVVVSIGGGGLISGIASYVKAASSAHKSKKAGVLVKNPPNTPVHTMADSVKSSLGATTFPLVMEHVDAVFTASEEEIEAATRFTMERAKQVVEPGCGLAVAVATSARLYEAYPDLRAVGVVLCGGNVDLGNLPWMRPKRPADGEGQPAKSRRVGQGGTD</sequence>
<dbReference type="InterPro" id="IPR036052">
    <property type="entry name" value="TrpB-like_PALP_sf"/>
</dbReference>
<organism evidence="10 11">
    <name type="scientific">Prorocentrum cordatum</name>
    <dbReference type="NCBI Taxonomy" id="2364126"/>
    <lineage>
        <taxon>Eukaryota</taxon>
        <taxon>Sar</taxon>
        <taxon>Alveolata</taxon>
        <taxon>Dinophyceae</taxon>
        <taxon>Prorocentrales</taxon>
        <taxon>Prorocentraceae</taxon>
        <taxon>Prorocentrum</taxon>
    </lineage>
</organism>
<comment type="similarity">
    <text evidence="5">Belongs to the serine/threonine dehydratase family.</text>
</comment>
<dbReference type="PANTHER" id="PTHR43050">
    <property type="entry name" value="SERINE / THREONINE RACEMASE FAMILY MEMBER"/>
    <property type="match status" value="1"/>
</dbReference>
<evidence type="ECO:0000256" key="3">
    <source>
        <dbReference type="ARBA" id="ARBA00001936"/>
    </source>
</evidence>
<keyword evidence="11" id="KW-1185">Reference proteome</keyword>
<keyword evidence="7" id="KW-0663">Pyridoxal phosphate</keyword>
<dbReference type="Proteomes" id="UP001189429">
    <property type="component" value="Unassembled WGS sequence"/>
</dbReference>
<evidence type="ECO:0000256" key="5">
    <source>
        <dbReference type="ARBA" id="ARBA00010869"/>
    </source>
</evidence>
<dbReference type="PANTHER" id="PTHR43050:SF1">
    <property type="entry name" value="SERINE RACEMASE"/>
    <property type="match status" value="1"/>
</dbReference>
<dbReference type="Pfam" id="PF00291">
    <property type="entry name" value="PALP"/>
    <property type="match status" value="1"/>
</dbReference>
<comment type="cofactor">
    <cofactor evidence="4">
        <name>Mg(2+)</name>
        <dbReference type="ChEBI" id="CHEBI:18420"/>
    </cofactor>
</comment>
<proteinExistence type="inferred from homology"/>
<evidence type="ECO:0000256" key="8">
    <source>
        <dbReference type="SAM" id="MobiDB-lite"/>
    </source>
</evidence>
<dbReference type="InterPro" id="IPR000634">
    <property type="entry name" value="Ser/Thr_deHydtase_PyrdxlP-BS"/>
</dbReference>
<evidence type="ECO:0000256" key="2">
    <source>
        <dbReference type="ARBA" id="ARBA00001933"/>
    </source>
</evidence>
<dbReference type="Gene3D" id="3.40.50.1100">
    <property type="match status" value="2"/>
</dbReference>
<protein>
    <recommendedName>
        <fullName evidence="9">Tryptophan synthase beta chain-like PALP domain-containing protein</fullName>
    </recommendedName>
</protein>
<feature type="non-terminal residue" evidence="10">
    <location>
        <position position="1"/>
    </location>
</feature>
<evidence type="ECO:0000256" key="6">
    <source>
        <dbReference type="ARBA" id="ARBA00022842"/>
    </source>
</evidence>
<feature type="region of interest" description="Disordered" evidence="8">
    <location>
        <begin position="331"/>
        <end position="357"/>
    </location>
</feature>
<comment type="caution">
    <text evidence="10">The sequence shown here is derived from an EMBL/GenBank/DDBJ whole genome shotgun (WGS) entry which is preliminary data.</text>
</comment>
<evidence type="ECO:0000259" key="9">
    <source>
        <dbReference type="Pfam" id="PF00291"/>
    </source>
</evidence>
<dbReference type="PROSITE" id="PS00165">
    <property type="entry name" value="DEHYDRATASE_SER_THR"/>
    <property type="match status" value="1"/>
</dbReference>
<evidence type="ECO:0000256" key="4">
    <source>
        <dbReference type="ARBA" id="ARBA00001946"/>
    </source>
</evidence>
<evidence type="ECO:0000256" key="7">
    <source>
        <dbReference type="ARBA" id="ARBA00022898"/>
    </source>
</evidence>
<evidence type="ECO:0000256" key="1">
    <source>
        <dbReference type="ARBA" id="ARBA00001913"/>
    </source>
</evidence>
<name>A0ABN9QQN2_9DINO</name>
<accession>A0ABN9QQN2</accession>
<comment type="cofactor">
    <cofactor evidence="2">
        <name>pyridoxal 5'-phosphate</name>
        <dbReference type="ChEBI" id="CHEBI:597326"/>
    </cofactor>
</comment>
<comment type="cofactor">
    <cofactor evidence="3">
        <name>Mn(2+)</name>
        <dbReference type="ChEBI" id="CHEBI:29035"/>
    </cofactor>
</comment>
<dbReference type="EMBL" id="CAUYUJ010003906">
    <property type="protein sequence ID" value="CAK0807347.1"/>
    <property type="molecule type" value="Genomic_DNA"/>
</dbReference>
<comment type="cofactor">
    <cofactor evidence="1">
        <name>Ca(2+)</name>
        <dbReference type="ChEBI" id="CHEBI:29108"/>
    </cofactor>
</comment>